<reference evidence="1" key="2">
    <citation type="submission" date="2023-12" db="EMBL/GenBank/DDBJ databases">
        <authorList>
            <person name="Sun Q."/>
            <person name="Inoue M."/>
        </authorList>
    </citation>
    <scope>NUCLEOTIDE SEQUENCE</scope>
    <source>
        <strain evidence="1">JCM 17590</strain>
    </source>
</reference>
<reference evidence="1" key="1">
    <citation type="journal article" date="2014" name="Int. J. Syst. Evol. Microbiol.">
        <title>Complete genome of a new Firmicutes species belonging to the dominant human colonic microbiota ('Ruminococcus bicirculans') reveals two chromosomes and a selective capacity to utilize plant glucans.</title>
        <authorList>
            <consortium name="NISC Comparative Sequencing Program"/>
            <person name="Wegmann U."/>
            <person name="Louis P."/>
            <person name="Goesmann A."/>
            <person name="Henrissat B."/>
            <person name="Duncan S.H."/>
            <person name="Flint H.J."/>
        </authorList>
    </citation>
    <scope>NUCLEOTIDE SEQUENCE</scope>
    <source>
        <strain evidence="1">JCM 17590</strain>
    </source>
</reference>
<comment type="caution">
    <text evidence="1">The sequence shown here is derived from an EMBL/GenBank/DDBJ whole genome shotgun (WGS) entry which is preliminary data.</text>
</comment>
<dbReference type="Proteomes" id="UP001415169">
    <property type="component" value="Unassembled WGS sequence"/>
</dbReference>
<accession>A0ABP7ZP71</accession>
<evidence type="ECO:0000313" key="1">
    <source>
        <dbReference type="EMBL" id="GAA4166159.1"/>
    </source>
</evidence>
<proteinExistence type="predicted"/>
<keyword evidence="2" id="KW-1185">Reference proteome</keyword>
<evidence type="ECO:0000313" key="2">
    <source>
        <dbReference type="Proteomes" id="UP001415169"/>
    </source>
</evidence>
<name>A0ABP7ZP71_9MICO</name>
<organism evidence="1 2">
    <name type="scientific">Gryllotalpicola daejeonensis</name>
    <dbReference type="NCBI Taxonomy" id="993087"/>
    <lineage>
        <taxon>Bacteria</taxon>
        <taxon>Bacillati</taxon>
        <taxon>Actinomycetota</taxon>
        <taxon>Actinomycetes</taxon>
        <taxon>Micrococcales</taxon>
        <taxon>Microbacteriaceae</taxon>
        <taxon>Gryllotalpicola</taxon>
    </lineage>
</organism>
<sequence length="134" mass="14450">MLGDEALQLGEIALIGADHGEPGRTAALRQQRGRPRERHHALARVQPGEEQHLGVSGIACGIRRRSRIDAVGDPLDPHAVAADGGETGLFPIGQRESGRCCAQGAFRPHGIEEAGLRARVRHHHAVRLHDERAP</sequence>
<protein>
    <submittedName>
        <fullName evidence="1">Uncharacterized protein</fullName>
    </submittedName>
</protein>
<dbReference type="EMBL" id="BAABBV010000002">
    <property type="protein sequence ID" value="GAA4166159.1"/>
    <property type="molecule type" value="Genomic_DNA"/>
</dbReference>
<gene>
    <name evidence="1" type="ORF">GCM10022286_30360</name>
</gene>